<reference evidence="2" key="1">
    <citation type="journal article" date="2022" name="bioRxiv">
        <title>Genomics of Preaxostyla Flagellates Illuminates Evolutionary Transitions and the Path Towards Mitochondrial Loss.</title>
        <authorList>
            <person name="Novak L.V.F."/>
            <person name="Treitli S.C."/>
            <person name="Pyrih J."/>
            <person name="Halakuc P."/>
            <person name="Pipaliya S.V."/>
            <person name="Vacek V."/>
            <person name="Brzon O."/>
            <person name="Soukal P."/>
            <person name="Eme L."/>
            <person name="Dacks J.B."/>
            <person name="Karnkowska A."/>
            <person name="Elias M."/>
            <person name="Hampl V."/>
        </authorList>
    </citation>
    <scope>NUCLEOTIDE SEQUENCE</scope>
    <source>
        <strain evidence="2">RCP-MX</strain>
    </source>
</reference>
<evidence type="ECO:0000256" key="1">
    <source>
        <dbReference type="SAM" id="Coils"/>
    </source>
</evidence>
<accession>A0ABQ8UPG1</accession>
<dbReference type="Proteomes" id="UP001141327">
    <property type="component" value="Unassembled WGS sequence"/>
</dbReference>
<sequence>MGYNSVAGKIMGTQNELVQGVSPHGGNDGGVYFARQTPCHLATRGGRNSRSLRIREADLEHQADEFDSNLSRELGTGHCFSILSADVCMRIRYFIRTLRLALAQLRQRHNALRIRYAALRDQNAALQARLTAIQRQVPPEILPNDLRELVHGPVPAAAS</sequence>
<proteinExistence type="predicted"/>
<name>A0ABQ8UPG1_9EUKA</name>
<organism evidence="2 3">
    <name type="scientific">Paratrimastix pyriformis</name>
    <dbReference type="NCBI Taxonomy" id="342808"/>
    <lineage>
        <taxon>Eukaryota</taxon>
        <taxon>Metamonada</taxon>
        <taxon>Preaxostyla</taxon>
        <taxon>Paratrimastigidae</taxon>
        <taxon>Paratrimastix</taxon>
    </lineage>
</organism>
<keyword evidence="3" id="KW-1185">Reference proteome</keyword>
<evidence type="ECO:0000313" key="2">
    <source>
        <dbReference type="EMBL" id="KAJ4461064.1"/>
    </source>
</evidence>
<comment type="caution">
    <text evidence="2">The sequence shown here is derived from an EMBL/GenBank/DDBJ whole genome shotgun (WGS) entry which is preliminary data.</text>
</comment>
<protein>
    <submittedName>
        <fullName evidence="2">Uncharacterized protein</fullName>
    </submittedName>
</protein>
<keyword evidence="1" id="KW-0175">Coiled coil</keyword>
<gene>
    <name evidence="2" type="ORF">PAPYR_2508</name>
</gene>
<feature type="coiled-coil region" evidence="1">
    <location>
        <begin position="95"/>
        <end position="136"/>
    </location>
</feature>
<dbReference type="EMBL" id="JAPMOS010000009">
    <property type="protein sequence ID" value="KAJ4461064.1"/>
    <property type="molecule type" value="Genomic_DNA"/>
</dbReference>
<evidence type="ECO:0000313" key="3">
    <source>
        <dbReference type="Proteomes" id="UP001141327"/>
    </source>
</evidence>